<feature type="region of interest" description="Disordered" evidence="1">
    <location>
        <begin position="77"/>
        <end position="100"/>
    </location>
</feature>
<name>A0A9E7C6A5_9ACTN</name>
<evidence type="ECO:0000313" key="2">
    <source>
        <dbReference type="EMBL" id="UGS38683.1"/>
    </source>
</evidence>
<protein>
    <submittedName>
        <fullName evidence="2">Uncharacterized protein</fullName>
    </submittedName>
</protein>
<dbReference type="KEGG" id="sbae:DSM104329_05113"/>
<accession>A0A9E7C6A5</accession>
<organism evidence="2 3">
    <name type="scientific">Capillimicrobium parvum</name>
    <dbReference type="NCBI Taxonomy" id="2884022"/>
    <lineage>
        <taxon>Bacteria</taxon>
        <taxon>Bacillati</taxon>
        <taxon>Actinomycetota</taxon>
        <taxon>Thermoleophilia</taxon>
        <taxon>Solirubrobacterales</taxon>
        <taxon>Capillimicrobiaceae</taxon>
        <taxon>Capillimicrobium</taxon>
    </lineage>
</organism>
<evidence type="ECO:0000313" key="3">
    <source>
        <dbReference type="Proteomes" id="UP001162834"/>
    </source>
</evidence>
<gene>
    <name evidence="2" type="ORF">DSM104329_05113</name>
</gene>
<reference evidence="2" key="1">
    <citation type="journal article" date="2022" name="Int. J. Syst. Evol. Microbiol.">
        <title>Pseudomonas aegrilactucae sp. nov. and Pseudomonas morbosilactucae sp. nov., pathogens causing bacterial rot of lettuce in Japan.</title>
        <authorList>
            <person name="Sawada H."/>
            <person name="Fujikawa T."/>
            <person name="Satou M."/>
        </authorList>
    </citation>
    <scope>NUCLEOTIDE SEQUENCE</scope>
    <source>
        <strain evidence="2">0166_1</strain>
    </source>
</reference>
<keyword evidence="3" id="KW-1185">Reference proteome</keyword>
<dbReference type="AlphaFoldDB" id="A0A9E7C6A5"/>
<proteinExistence type="predicted"/>
<evidence type="ECO:0000256" key="1">
    <source>
        <dbReference type="SAM" id="MobiDB-lite"/>
    </source>
</evidence>
<dbReference type="Proteomes" id="UP001162834">
    <property type="component" value="Chromosome"/>
</dbReference>
<feature type="compositionally biased region" description="Polar residues" evidence="1">
    <location>
        <begin position="87"/>
        <end position="100"/>
    </location>
</feature>
<sequence>MWSNGLTAHPAGDEVGAPVVASYRAIYTRRDGRVVAVAPLDVADLHDQATSFNADNMHDLCLPRRPRGARLTGVTIGGGLIQDPNGDPNSAQTFTIPRPG</sequence>
<dbReference type="EMBL" id="CP087164">
    <property type="protein sequence ID" value="UGS38683.1"/>
    <property type="molecule type" value="Genomic_DNA"/>
</dbReference>